<organism evidence="1 2">
    <name type="scientific">Ancylobacter novellus</name>
    <name type="common">Thiobacillus novellus</name>
    <dbReference type="NCBI Taxonomy" id="921"/>
    <lineage>
        <taxon>Bacteria</taxon>
        <taxon>Pseudomonadati</taxon>
        <taxon>Pseudomonadota</taxon>
        <taxon>Alphaproteobacteria</taxon>
        <taxon>Hyphomicrobiales</taxon>
        <taxon>Xanthobacteraceae</taxon>
        <taxon>Ancylobacter</taxon>
    </lineage>
</organism>
<name>A0A2W5KQB4_ANCNO</name>
<dbReference type="Proteomes" id="UP000249577">
    <property type="component" value="Unassembled WGS sequence"/>
</dbReference>
<protein>
    <submittedName>
        <fullName evidence="1">Type II toxin-antitoxin system ParD family antitoxin</fullName>
    </submittedName>
</protein>
<comment type="caution">
    <text evidence="1">The sequence shown here is derived from an EMBL/GenBank/DDBJ whole genome shotgun (WGS) entry which is preliminary data.</text>
</comment>
<evidence type="ECO:0000313" key="2">
    <source>
        <dbReference type="Proteomes" id="UP000249577"/>
    </source>
</evidence>
<accession>A0A2W5KQB4</accession>
<sequence>MAEMTFCLPDELADWIEAEAVKSDYADAGGFLLALLRNEYERRKPPMSIDELRARLDASRRSGVSEKSIEEIIADGNRLAKARRSEKHGTFTR</sequence>
<evidence type="ECO:0000313" key="1">
    <source>
        <dbReference type="EMBL" id="PZQ18064.1"/>
    </source>
</evidence>
<gene>
    <name evidence="1" type="ORF">DI565_04970</name>
</gene>
<reference evidence="1 2" key="1">
    <citation type="submission" date="2017-08" db="EMBL/GenBank/DDBJ databases">
        <title>Infants hospitalized years apart are colonized by the same room-sourced microbial strains.</title>
        <authorList>
            <person name="Brooks B."/>
            <person name="Olm M.R."/>
            <person name="Firek B.A."/>
            <person name="Baker R."/>
            <person name="Thomas B.C."/>
            <person name="Morowitz M.J."/>
            <person name="Banfield J.F."/>
        </authorList>
    </citation>
    <scope>NUCLEOTIDE SEQUENCE [LARGE SCALE GENOMIC DNA]</scope>
    <source>
        <strain evidence="1">S2_005_003_R2_43</strain>
    </source>
</reference>
<dbReference type="AlphaFoldDB" id="A0A2W5KQB4"/>
<proteinExistence type="predicted"/>
<dbReference type="EMBL" id="QFPN01000002">
    <property type="protein sequence ID" value="PZQ18064.1"/>
    <property type="molecule type" value="Genomic_DNA"/>
</dbReference>